<feature type="transmembrane region" description="Helical" evidence="1">
    <location>
        <begin position="348"/>
        <end position="365"/>
    </location>
</feature>
<dbReference type="AlphaFoldDB" id="A0A4T3F0R3"/>
<protein>
    <submittedName>
        <fullName evidence="2">HupE/UreJ family protein</fullName>
    </submittedName>
</protein>
<feature type="transmembrane region" description="Helical" evidence="1">
    <location>
        <begin position="310"/>
        <end position="336"/>
    </location>
</feature>
<gene>
    <name evidence="2" type="ORF">E5222_10415</name>
</gene>
<name>A0A4T3F0R3_9SPHN</name>
<evidence type="ECO:0000313" key="3">
    <source>
        <dbReference type="Proteomes" id="UP000309389"/>
    </source>
</evidence>
<dbReference type="Pfam" id="PF13795">
    <property type="entry name" value="HupE_UreJ_2"/>
    <property type="match status" value="1"/>
</dbReference>
<evidence type="ECO:0000256" key="1">
    <source>
        <dbReference type="SAM" id="Phobius"/>
    </source>
</evidence>
<keyword evidence="1" id="KW-1133">Transmembrane helix</keyword>
<dbReference type="OrthoDB" id="9808870at2"/>
<keyword evidence="3" id="KW-1185">Reference proteome</keyword>
<evidence type="ECO:0000313" key="2">
    <source>
        <dbReference type="EMBL" id="TIX50661.1"/>
    </source>
</evidence>
<dbReference type="Proteomes" id="UP000309389">
    <property type="component" value="Unassembled WGS sequence"/>
</dbReference>
<accession>A0A4T3F0R3</accession>
<reference evidence="2 3" key="1">
    <citation type="submission" date="2019-04" db="EMBL/GenBank/DDBJ databases">
        <title>Altererythrobacter aquimixticola sp. nov., isolated from sediment of junction between the ocean and a freshwater spring.</title>
        <authorList>
            <person name="Yoon J.-H."/>
        </authorList>
    </citation>
    <scope>NUCLEOTIDE SEQUENCE [LARGE SCALE GENOMIC DNA]</scope>
    <source>
        <strain evidence="2 3">SSKS-13</strain>
    </source>
</reference>
<feature type="transmembrane region" description="Helical" evidence="1">
    <location>
        <begin position="278"/>
        <end position="298"/>
    </location>
</feature>
<proteinExistence type="predicted"/>
<organism evidence="2 3">
    <name type="scientific">Alteraurantiacibacter aquimixticola</name>
    <dbReference type="NCBI Taxonomy" id="2489173"/>
    <lineage>
        <taxon>Bacteria</taxon>
        <taxon>Pseudomonadati</taxon>
        <taxon>Pseudomonadota</taxon>
        <taxon>Alphaproteobacteria</taxon>
        <taxon>Sphingomonadales</taxon>
        <taxon>Erythrobacteraceae</taxon>
        <taxon>Alteraurantiacibacter</taxon>
    </lineage>
</organism>
<dbReference type="InterPro" id="IPR032809">
    <property type="entry name" value="Put_HupE_UreJ"/>
</dbReference>
<keyword evidence="1" id="KW-0472">Membrane</keyword>
<comment type="caution">
    <text evidence="2">The sequence shown here is derived from an EMBL/GenBank/DDBJ whole genome shotgun (WGS) entry which is preliminary data.</text>
</comment>
<sequence length="374" mass="40659">MPFFMKLSVLPVPSLQRRLLGILAMLAVLILLTFPANAHPAPFSYLDLQLEEEGIEGTVTVHVIDLAHELQLDEPAILLDEGVLEAQHSKISQLLQQRFRIGEAGELPDPVWRDITVVPDDDAVRLNFTIPSAPPSALEVEAQLFTYDPIHQTFVNVWEGGEIRQQWILGVGAGPRTHFAGTTAGVFAVLGTFIPSGIHHIAIGPDHILFIIGLILLGGSWQRLAIIVTSFTIGHSVTLSLAALDIVMVPAHVIEPLIALSIVVVGADNLMRGEGKDFRAVIAFVFGLIHGFGFAYVLKEFGLPDAQLAWSLFAFNFGVEIGQLLIVLVVTFALHLVRQRSEKLARRIATIGSLAVIAAGAYWFIDRVFLSGAG</sequence>
<keyword evidence="1" id="KW-0812">Transmembrane</keyword>
<feature type="transmembrane region" description="Helical" evidence="1">
    <location>
        <begin position="253"/>
        <end position="271"/>
    </location>
</feature>
<dbReference type="EMBL" id="SSHH01000002">
    <property type="protein sequence ID" value="TIX50661.1"/>
    <property type="molecule type" value="Genomic_DNA"/>
</dbReference>